<evidence type="ECO:0000313" key="2">
    <source>
        <dbReference type="Proteomes" id="UP000762676"/>
    </source>
</evidence>
<organism evidence="1 2">
    <name type="scientific">Elysia marginata</name>
    <dbReference type="NCBI Taxonomy" id="1093978"/>
    <lineage>
        <taxon>Eukaryota</taxon>
        <taxon>Metazoa</taxon>
        <taxon>Spiralia</taxon>
        <taxon>Lophotrochozoa</taxon>
        <taxon>Mollusca</taxon>
        <taxon>Gastropoda</taxon>
        <taxon>Heterobranchia</taxon>
        <taxon>Euthyneura</taxon>
        <taxon>Panpulmonata</taxon>
        <taxon>Sacoglossa</taxon>
        <taxon>Placobranchoidea</taxon>
        <taxon>Plakobranchidae</taxon>
        <taxon>Elysia</taxon>
    </lineage>
</organism>
<sequence>MHHLTQGGLNLTVIERALSSMKVAVRTHLPPSQFPNSLHKPFVYLPFISQLPLLLRSSCPATYVYGNMQMNQSSSGLASKGAAIGCLCCKDNIGGWKAGRKILCQGWRK</sequence>
<dbReference type="AlphaFoldDB" id="A0AAV4HKL0"/>
<comment type="caution">
    <text evidence="1">The sequence shown here is derived from an EMBL/GenBank/DDBJ whole genome shotgun (WGS) entry which is preliminary data.</text>
</comment>
<dbReference type="EMBL" id="BMAT01005633">
    <property type="protein sequence ID" value="GFR97326.1"/>
    <property type="molecule type" value="Genomic_DNA"/>
</dbReference>
<keyword evidence="2" id="KW-1185">Reference proteome</keyword>
<reference evidence="1 2" key="1">
    <citation type="journal article" date="2021" name="Elife">
        <title>Chloroplast acquisition without the gene transfer in kleptoplastic sea slugs, Plakobranchus ocellatus.</title>
        <authorList>
            <person name="Maeda T."/>
            <person name="Takahashi S."/>
            <person name="Yoshida T."/>
            <person name="Shimamura S."/>
            <person name="Takaki Y."/>
            <person name="Nagai Y."/>
            <person name="Toyoda A."/>
            <person name="Suzuki Y."/>
            <person name="Arimoto A."/>
            <person name="Ishii H."/>
            <person name="Satoh N."/>
            <person name="Nishiyama T."/>
            <person name="Hasebe M."/>
            <person name="Maruyama T."/>
            <person name="Minagawa J."/>
            <person name="Obokata J."/>
            <person name="Shigenobu S."/>
        </authorList>
    </citation>
    <scope>NUCLEOTIDE SEQUENCE [LARGE SCALE GENOMIC DNA]</scope>
</reference>
<evidence type="ECO:0000313" key="1">
    <source>
        <dbReference type="EMBL" id="GFR97326.1"/>
    </source>
</evidence>
<proteinExistence type="predicted"/>
<gene>
    <name evidence="1" type="ORF">ElyMa_002742300</name>
</gene>
<dbReference type="Proteomes" id="UP000762676">
    <property type="component" value="Unassembled WGS sequence"/>
</dbReference>
<name>A0AAV4HKL0_9GAST</name>
<accession>A0AAV4HKL0</accession>
<protein>
    <submittedName>
        <fullName evidence="1">Uncharacterized protein</fullName>
    </submittedName>
</protein>